<reference evidence="1 2" key="1">
    <citation type="submission" date="2020-08" db="EMBL/GenBank/DDBJ databases">
        <title>Genomic Encyclopedia of Type Strains, Phase IV (KMG-IV): sequencing the most valuable type-strain genomes for metagenomic binning, comparative biology and taxonomic classification.</title>
        <authorList>
            <person name="Goeker M."/>
        </authorList>
    </citation>
    <scope>NUCLEOTIDE SEQUENCE [LARGE SCALE GENOMIC DNA]</scope>
    <source>
        <strain evidence="1 2">DSM 23240</strain>
    </source>
</reference>
<keyword evidence="2" id="KW-1185">Reference proteome</keyword>
<name>A0A840RUP7_9BURK</name>
<dbReference type="AlphaFoldDB" id="A0A840RUP7"/>
<accession>A0A840RUP7</accession>
<dbReference type="Proteomes" id="UP000571084">
    <property type="component" value="Unassembled WGS sequence"/>
</dbReference>
<protein>
    <submittedName>
        <fullName evidence="1">Uncharacterized protein</fullName>
    </submittedName>
</protein>
<evidence type="ECO:0000313" key="2">
    <source>
        <dbReference type="Proteomes" id="UP000571084"/>
    </source>
</evidence>
<proteinExistence type="predicted"/>
<evidence type="ECO:0000313" key="1">
    <source>
        <dbReference type="EMBL" id="MBB5200788.1"/>
    </source>
</evidence>
<sequence length="57" mass="6256">MSDKSITVKEALAVTIKEMQALTADELRAELNLHRNGCIAAALRDASLRLSAYQEPK</sequence>
<dbReference type="EMBL" id="JACHHQ010000005">
    <property type="protein sequence ID" value="MBB5200788.1"/>
    <property type="molecule type" value="Genomic_DNA"/>
</dbReference>
<dbReference type="RefSeq" id="WP_168055757.1">
    <property type="nucleotide sequence ID" value="NZ_JAAOZT010000007.1"/>
</dbReference>
<comment type="caution">
    <text evidence="1">The sequence shown here is derived from an EMBL/GenBank/DDBJ whole genome shotgun (WGS) entry which is preliminary data.</text>
</comment>
<gene>
    <name evidence="1" type="ORF">HNR39_002630</name>
</gene>
<organism evidence="1 2">
    <name type="scientific">Glaciimonas immobilis</name>
    <dbReference type="NCBI Taxonomy" id="728004"/>
    <lineage>
        <taxon>Bacteria</taxon>
        <taxon>Pseudomonadati</taxon>
        <taxon>Pseudomonadota</taxon>
        <taxon>Betaproteobacteria</taxon>
        <taxon>Burkholderiales</taxon>
        <taxon>Oxalobacteraceae</taxon>
        <taxon>Glaciimonas</taxon>
    </lineage>
</organism>